<feature type="domain" description="D-isomer specific 2-hydroxyacid dehydrogenase NAD-binding" evidence="5">
    <location>
        <begin position="136"/>
        <end position="315"/>
    </location>
</feature>
<protein>
    <recommendedName>
        <fullName evidence="2">Glyoxylate reductase/hydroxypyruvate reductase</fullName>
    </recommendedName>
</protein>
<feature type="domain" description="D-isomer specific 2-hydroxyacid dehydrogenase catalytic" evidence="4">
    <location>
        <begin position="39"/>
        <end position="344"/>
    </location>
</feature>
<dbReference type="GO" id="GO:0051287">
    <property type="term" value="F:NAD binding"/>
    <property type="evidence" value="ECO:0007669"/>
    <property type="project" value="InterPro"/>
</dbReference>
<dbReference type="InterPro" id="IPR050223">
    <property type="entry name" value="D-isomer_2-hydroxyacid_DH"/>
</dbReference>
<name>A0A6M2DM65_XENCH</name>
<dbReference type="InterPro" id="IPR029753">
    <property type="entry name" value="D-isomer_DH_CS"/>
</dbReference>
<dbReference type="AlphaFoldDB" id="A0A6M2DM65"/>
<dbReference type="GO" id="GO:0030267">
    <property type="term" value="F:glyoxylate reductase (NADPH) activity"/>
    <property type="evidence" value="ECO:0007669"/>
    <property type="project" value="TreeGrafter"/>
</dbReference>
<dbReference type="FunFam" id="3.40.50.720:FF:000026">
    <property type="entry name" value="Glyoxylate/hydroxypyruvate reductase B"/>
    <property type="match status" value="1"/>
</dbReference>
<dbReference type="EMBL" id="GIIL01003667">
    <property type="protein sequence ID" value="NOV47393.1"/>
    <property type="molecule type" value="Transcribed_RNA"/>
</dbReference>
<evidence type="ECO:0000259" key="5">
    <source>
        <dbReference type="Pfam" id="PF02826"/>
    </source>
</evidence>
<organism evidence="6">
    <name type="scientific">Xenopsylla cheopis</name>
    <name type="common">Oriental rat flea</name>
    <name type="synonym">Pulex cheopis</name>
    <dbReference type="NCBI Taxonomy" id="163159"/>
    <lineage>
        <taxon>Eukaryota</taxon>
        <taxon>Metazoa</taxon>
        <taxon>Ecdysozoa</taxon>
        <taxon>Arthropoda</taxon>
        <taxon>Hexapoda</taxon>
        <taxon>Insecta</taxon>
        <taxon>Pterygota</taxon>
        <taxon>Neoptera</taxon>
        <taxon>Endopterygota</taxon>
        <taxon>Siphonaptera</taxon>
        <taxon>Pulicidae</taxon>
        <taxon>Xenopsyllinae</taxon>
        <taxon>Xenopsylla</taxon>
    </lineage>
</organism>
<dbReference type="InterPro" id="IPR006140">
    <property type="entry name" value="D-isomer_DH_NAD-bd"/>
</dbReference>
<comment type="similarity">
    <text evidence="3">Belongs to the D-isomer specific 2-hydroxyacid dehydrogenase family.</text>
</comment>
<dbReference type="Pfam" id="PF02826">
    <property type="entry name" value="2-Hacid_dh_C"/>
    <property type="match status" value="1"/>
</dbReference>
<evidence type="ECO:0000313" key="6">
    <source>
        <dbReference type="EMBL" id="NOV47393.1"/>
    </source>
</evidence>
<dbReference type="GO" id="GO:0008465">
    <property type="term" value="F:hydroxypyruvate reductase (NADH) activity"/>
    <property type="evidence" value="ECO:0007669"/>
    <property type="project" value="TreeGrafter"/>
</dbReference>
<dbReference type="PANTHER" id="PTHR10996:SF277">
    <property type="entry name" value="GLYOXYLATE REDUCTASE_HYDROXYPYRUVATE REDUCTASE"/>
    <property type="match status" value="1"/>
</dbReference>
<dbReference type="InterPro" id="IPR036291">
    <property type="entry name" value="NAD(P)-bd_dom_sf"/>
</dbReference>
<dbReference type="Gene3D" id="3.40.50.720">
    <property type="entry name" value="NAD(P)-binding Rossmann-like Domain"/>
    <property type="match status" value="2"/>
</dbReference>
<dbReference type="PROSITE" id="PS00671">
    <property type="entry name" value="D_2_HYDROXYACID_DH_3"/>
    <property type="match status" value="1"/>
</dbReference>
<dbReference type="InterPro" id="IPR006139">
    <property type="entry name" value="D-isomer_2_OHA_DH_cat_dom"/>
</dbReference>
<dbReference type="SUPFAM" id="SSF52283">
    <property type="entry name" value="Formate/glycerate dehydrogenase catalytic domain-like"/>
    <property type="match status" value="1"/>
</dbReference>
<evidence type="ECO:0000256" key="3">
    <source>
        <dbReference type="RuleBase" id="RU003719"/>
    </source>
</evidence>
<dbReference type="CDD" id="cd05301">
    <property type="entry name" value="GDH"/>
    <property type="match status" value="1"/>
</dbReference>
<dbReference type="SUPFAM" id="SSF51735">
    <property type="entry name" value="NAD(P)-binding Rossmann-fold domains"/>
    <property type="match status" value="1"/>
</dbReference>
<reference evidence="6" key="1">
    <citation type="submission" date="2020-03" db="EMBL/GenBank/DDBJ databases">
        <title>Transcriptomic Profiling of the Digestive Tract of the Rat Flea, Xenopsylla cheopis, Following Blood Feeding and Infection with Yersinia pestis.</title>
        <authorList>
            <person name="Bland D.M."/>
            <person name="Martens C.A."/>
            <person name="Virtaneva K."/>
            <person name="Kanakabandi K."/>
            <person name="Long D."/>
            <person name="Rosenke R."/>
            <person name="Saturday G.A."/>
            <person name="Hoyt F.H."/>
            <person name="Bruno D.P."/>
            <person name="Ribeiro J.M.C."/>
            <person name="Hinnebusch J."/>
        </authorList>
    </citation>
    <scope>NUCLEOTIDE SEQUENCE</scope>
</reference>
<evidence type="ECO:0000256" key="1">
    <source>
        <dbReference type="ARBA" id="ARBA00023002"/>
    </source>
</evidence>
<dbReference type="PANTHER" id="PTHR10996">
    <property type="entry name" value="2-HYDROXYACID DEHYDROGENASE-RELATED"/>
    <property type="match status" value="1"/>
</dbReference>
<dbReference type="GO" id="GO:0005829">
    <property type="term" value="C:cytosol"/>
    <property type="evidence" value="ECO:0007669"/>
    <property type="project" value="TreeGrafter"/>
</dbReference>
<evidence type="ECO:0000256" key="2">
    <source>
        <dbReference type="ARBA" id="ARBA00073306"/>
    </source>
</evidence>
<proteinExistence type="inferred from homology"/>
<sequence length="347" mass="38208">MLVGERGITQLYTTHNQSKRLLSNMSKPKIFCTRADVPVEGLQILKNECSLSIWPENFPATREALLKGVQNVDGIFCTLSDKIDKDVLDSAGTNLKVIGTMSVGFEHIDIDECKRRNIRVGYTPEVLTDATAELTVALLLATSRRLIEANKQVFNGGWKSWAPTWMCGPGLKNATVGIVGFGRIAQQVARIIKGFKPKKIIFQNRSEKAEEAKEIGAQRVTFDELLNASDFVICLCSLTPETKGLFNADAFRKMKSNAIFINVSRGQIVDQDALLEALENKTIRAAGLDVTTPEPLPLDSPLLKLQNCIILPHIGSAAIETRTEMCIMTAHNILAGLQGREMIAELK</sequence>
<evidence type="ECO:0000259" key="4">
    <source>
        <dbReference type="Pfam" id="PF00389"/>
    </source>
</evidence>
<dbReference type="Pfam" id="PF00389">
    <property type="entry name" value="2-Hacid_dh"/>
    <property type="match status" value="1"/>
</dbReference>
<keyword evidence="1 3" id="KW-0560">Oxidoreductase</keyword>
<accession>A0A6M2DM65</accession>